<dbReference type="Gene3D" id="1.10.287.950">
    <property type="entry name" value="Methyl-accepting chemotaxis protein"/>
    <property type="match status" value="1"/>
</dbReference>
<dbReference type="CDD" id="cd06225">
    <property type="entry name" value="HAMP"/>
    <property type="match status" value="1"/>
</dbReference>
<dbReference type="PANTHER" id="PTHR32089:SF112">
    <property type="entry name" value="LYSOZYME-LIKE PROTEIN-RELATED"/>
    <property type="match status" value="1"/>
</dbReference>
<sequence>MLIVLGIPVYLVTVSGFDRLERTQVGKDAEELRVAIGAQAQRLQDFGVTNSIWTSLYRNLADADTVQFAVDLPPAVLTREYGFSGALLTDRRGRIRAGGLIDGEVYRPAPEPLDDPAVLAGYLRTGEAGSSFCGLTSVTGTPTQFCSFPVYRDEGLGTSNGSLLVFRSLDAAGLDSLARATDDAITMRPEPRAGAEVLRELDSAFGTITVSTVLVGDEIAVACTITGVDRVPVTFEGLSTRPIRARAQITMAQLAVVMLFAVAIASLVISMAMRRAVRHHVQPLWHTTEKIMAEGDLDLRVPPSGDPDIDGLGAAINDMLAAIDQHSRDLAELRARESAEREEQVRDRETERDDVLRRVEIESEQVIGGVTYQLSDAVHEVDAMKASVHEVNTGAATAYEATEQMAEQALRADQAAEALTVSLPATREMVAVIAAIAGQTRMLALNATIEAARAGESGLGFAVVADEVRKLADDTAESTERITATLNTLTATATDVSSAVATMNDTLRGVRTAIGQVRTVAGAQHHTITGLVDQVQNAIGQINDYSTDRTRLAEHPEAQSGDLELF</sequence>
<evidence type="ECO:0000256" key="6">
    <source>
        <dbReference type="SAM" id="Coils"/>
    </source>
</evidence>
<evidence type="ECO:0000259" key="8">
    <source>
        <dbReference type="PROSITE" id="PS50111"/>
    </source>
</evidence>
<dbReference type="AlphaFoldDB" id="A0A1H1QEB3"/>
<evidence type="ECO:0000256" key="4">
    <source>
        <dbReference type="ARBA" id="ARBA00029447"/>
    </source>
</evidence>
<dbReference type="Pfam" id="PF00672">
    <property type="entry name" value="HAMP"/>
    <property type="match status" value="1"/>
</dbReference>
<evidence type="ECO:0000256" key="5">
    <source>
        <dbReference type="PROSITE-ProRule" id="PRU00284"/>
    </source>
</evidence>
<accession>A0A1H1QEB3</accession>
<protein>
    <submittedName>
        <fullName evidence="10">Methyl-accepting chemotaxis protein</fullName>
    </submittedName>
</protein>
<keyword evidence="6" id="KW-0175">Coiled coil</keyword>
<dbReference type="RefSeq" id="WP_092540858.1">
    <property type="nucleotide sequence ID" value="NZ_BOMJ01000004.1"/>
</dbReference>
<organism evidence="10 11">
    <name type="scientific">Actinoplanes derwentensis</name>
    <dbReference type="NCBI Taxonomy" id="113562"/>
    <lineage>
        <taxon>Bacteria</taxon>
        <taxon>Bacillati</taxon>
        <taxon>Actinomycetota</taxon>
        <taxon>Actinomycetes</taxon>
        <taxon>Micromonosporales</taxon>
        <taxon>Micromonosporaceae</taxon>
        <taxon>Actinoplanes</taxon>
    </lineage>
</organism>
<dbReference type="GO" id="GO:0016020">
    <property type="term" value="C:membrane"/>
    <property type="evidence" value="ECO:0007669"/>
    <property type="project" value="InterPro"/>
</dbReference>
<dbReference type="Pfam" id="PF05228">
    <property type="entry name" value="CHASE4"/>
    <property type="match status" value="1"/>
</dbReference>
<dbReference type="GO" id="GO:0007165">
    <property type="term" value="P:signal transduction"/>
    <property type="evidence" value="ECO:0007669"/>
    <property type="project" value="UniProtKB-KW"/>
</dbReference>
<dbReference type="Gene3D" id="6.10.340.10">
    <property type="match status" value="1"/>
</dbReference>
<dbReference type="SMART" id="SM00283">
    <property type="entry name" value="MA"/>
    <property type="match status" value="1"/>
</dbReference>
<keyword evidence="7" id="KW-0472">Membrane</keyword>
<feature type="domain" description="Methyl-accepting transducer" evidence="8">
    <location>
        <begin position="327"/>
        <end position="564"/>
    </location>
</feature>
<keyword evidence="11" id="KW-1185">Reference proteome</keyword>
<keyword evidence="3 5" id="KW-0807">Transducer</keyword>
<dbReference type="PANTHER" id="PTHR32089">
    <property type="entry name" value="METHYL-ACCEPTING CHEMOTAXIS PROTEIN MCPB"/>
    <property type="match status" value="1"/>
</dbReference>
<keyword evidence="1 7" id="KW-0812">Transmembrane</keyword>
<dbReference type="PROSITE" id="PS50885">
    <property type="entry name" value="HAMP"/>
    <property type="match status" value="1"/>
</dbReference>
<dbReference type="InterPro" id="IPR003660">
    <property type="entry name" value="HAMP_dom"/>
</dbReference>
<evidence type="ECO:0000313" key="11">
    <source>
        <dbReference type="Proteomes" id="UP000198688"/>
    </source>
</evidence>
<evidence type="ECO:0000256" key="7">
    <source>
        <dbReference type="SAM" id="Phobius"/>
    </source>
</evidence>
<comment type="similarity">
    <text evidence="4">Belongs to the methyl-accepting chemotaxis (MCP) protein family.</text>
</comment>
<evidence type="ECO:0000256" key="3">
    <source>
        <dbReference type="ARBA" id="ARBA00023224"/>
    </source>
</evidence>
<proteinExistence type="inferred from homology"/>
<dbReference type="OrthoDB" id="3275842at2"/>
<dbReference type="SUPFAM" id="SSF58104">
    <property type="entry name" value="Methyl-accepting chemotaxis protein (MCP) signaling domain"/>
    <property type="match status" value="1"/>
</dbReference>
<feature type="domain" description="HAMP" evidence="9">
    <location>
        <begin position="292"/>
        <end position="328"/>
    </location>
</feature>
<evidence type="ECO:0000256" key="1">
    <source>
        <dbReference type="ARBA" id="ARBA00022692"/>
    </source>
</evidence>
<dbReference type="STRING" id="113562.SAMN04489716_0278"/>
<dbReference type="PROSITE" id="PS50111">
    <property type="entry name" value="CHEMOTAXIS_TRANSDUC_2"/>
    <property type="match status" value="1"/>
</dbReference>
<dbReference type="InterPro" id="IPR007892">
    <property type="entry name" value="CHASE4"/>
</dbReference>
<dbReference type="Pfam" id="PF00015">
    <property type="entry name" value="MCPsignal"/>
    <property type="match status" value="1"/>
</dbReference>
<evidence type="ECO:0000313" key="10">
    <source>
        <dbReference type="EMBL" id="SDS21637.1"/>
    </source>
</evidence>
<dbReference type="EMBL" id="LT629758">
    <property type="protein sequence ID" value="SDS21637.1"/>
    <property type="molecule type" value="Genomic_DNA"/>
</dbReference>
<keyword evidence="2 7" id="KW-1133">Transmembrane helix</keyword>
<dbReference type="InterPro" id="IPR004089">
    <property type="entry name" value="MCPsignal_dom"/>
</dbReference>
<feature type="transmembrane region" description="Helical" evidence="7">
    <location>
        <begin position="251"/>
        <end position="273"/>
    </location>
</feature>
<dbReference type="Proteomes" id="UP000198688">
    <property type="component" value="Chromosome I"/>
</dbReference>
<evidence type="ECO:0000259" key="9">
    <source>
        <dbReference type="PROSITE" id="PS50885"/>
    </source>
</evidence>
<gene>
    <name evidence="10" type="ORF">SAMN04489716_0278</name>
</gene>
<reference evidence="10 11" key="1">
    <citation type="submission" date="2016-10" db="EMBL/GenBank/DDBJ databases">
        <authorList>
            <person name="de Groot N.N."/>
        </authorList>
    </citation>
    <scope>NUCLEOTIDE SEQUENCE [LARGE SCALE GENOMIC DNA]</scope>
    <source>
        <strain evidence="10 11">DSM 43941</strain>
    </source>
</reference>
<name>A0A1H1QEB3_9ACTN</name>
<feature type="coiled-coil region" evidence="6">
    <location>
        <begin position="316"/>
        <end position="343"/>
    </location>
</feature>
<evidence type="ECO:0000256" key="2">
    <source>
        <dbReference type="ARBA" id="ARBA00022989"/>
    </source>
</evidence>